<accession>A0AAN6X455</accession>
<comment type="caution">
    <text evidence="2">The sequence shown here is derived from an EMBL/GenBank/DDBJ whole genome shotgun (WGS) entry which is preliminary data.</text>
</comment>
<dbReference type="EMBL" id="MU864357">
    <property type="protein sequence ID" value="KAK4191762.1"/>
    <property type="molecule type" value="Genomic_DNA"/>
</dbReference>
<evidence type="ECO:0000313" key="3">
    <source>
        <dbReference type="Proteomes" id="UP001302126"/>
    </source>
</evidence>
<proteinExistence type="predicted"/>
<reference evidence="2" key="1">
    <citation type="journal article" date="2023" name="Mol. Phylogenet. Evol.">
        <title>Genome-scale phylogeny and comparative genomics of the fungal order Sordariales.</title>
        <authorList>
            <person name="Hensen N."/>
            <person name="Bonometti L."/>
            <person name="Westerberg I."/>
            <person name="Brannstrom I.O."/>
            <person name="Guillou S."/>
            <person name="Cros-Aarteil S."/>
            <person name="Calhoun S."/>
            <person name="Haridas S."/>
            <person name="Kuo A."/>
            <person name="Mondo S."/>
            <person name="Pangilinan J."/>
            <person name="Riley R."/>
            <person name="LaButti K."/>
            <person name="Andreopoulos B."/>
            <person name="Lipzen A."/>
            <person name="Chen C."/>
            <person name="Yan M."/>
            <person name="Daum C."/>
            <person name="Ng V."/>
            <person name="Clum A."/>
            <person name="Steindorff A."/>
            <person name="Ohm R.A."/>
            <person name="Martin F."/>
            <person name="Silar P."/>
            <person name="Natvig D.O."/>
            <person name="Lalanne C."/>
            <person name="Gautier V."/>
            <person name="Ament-Velasquez S.L."/>
            <person name="Kruys A."/>
            <person name="Hutchinson M.I."/>
            <person name="Powell A.J."/>
            <person name="Barry K."/>
            <person name="Miller A.N."/>
            <person name="Grigoriev I.V."/>
            <person name="Debuchy R."/>
            <person name="Gladieux P."/>
            <person name="Hiltunen Thoren M."/>
            <person name="Johannesson H."/>
        </authorList>
    </citation>
    <scope>NUCLEOTIDE SEQUENCE</scope>
    <source>
        <strain evidence="2">PSN309</strain>
    </source>
</reference>
<organism evidence="2 3">
    <name type="scientific">Podospora australis</name>
    <dbReference type="NCBI Taxonomy" id="1536484"/>
    <lineage>
        <taxon>Eukaryota</taxon>
        <taxon>Fungi</taxon>
        <taxon>Dikarya</taxon>
        <taxon>Ascomycota</taxon>
        <taxon>Pezizomycotina</taxon>
        <taxon>Sordariomycetes</taxon>
        <taxon>Sordariomycetidae</taxon>
        <taxon>Sordariales</taxon>
        <taxon>Podosporaceae</taxon>
        <taxon>Podospora</taxon>
    </lineage>
</organism>
<sequence>MDCATIWLSFFFSLFTESAPSHHFDQCFPTQAPIRIKMAHHDALLTHRPIHPLLMPSARVEVSQANISPQYCTPMSLSVTISSSFPLLQRQVPKHPGSSWLLLPGWLSDHSMLHSISKRAAGSSLQSRRCRNRSEVGLFHP</sequence>
<name>A0AAN6X455_9PEZI</name>
<keyword evidence="3" id="KW-1185">Reference proteome</keyword>
<feature type="signal peptide" evidence="1">
    <location>
        <begin position="1"/>
        <end position="18"/>
    </location>
</feature>
<evidence type="ECO:0008006" key="4">
    <source>
        <dbReference type="Google" id="ProtNLM"/>
    </source>
</evidence>
<evidence type="ECO:0000313" key="2">
    <source>
        <dbReference type="EMBL" id="KAK4191762.1"/>
    </source>
</evidence>
<dbReference type="AlphaFoldDB" id="A0AAN6X455"/>
<keyword evidence="1" id="KW-0732">Signal</keyword>
<protein>
    <recommendedName>
        <fullName evidence="4">Secreted protein</fullName>
    </recommendedName>
</protein>
<dbReference type="Proteomes" id="UP001302126">
    <property type="component" value="Unassembled WGS sequence"/>
</dbReference>
<evidence type="ECO:0000256" key="1">
    <source>
        <dbReference type="SAM" id="SignalP"/>
    </source>
</evidence>
<reference evidence="2" key="2">
    <citation type="submission" date="2023-05" db="EMBL/GenBank/DDBJ databases">
        <authorList>
            <consortium name="Lawrence Berkeley National Laboratory"/>
            <person name="Steindorff A."/>
            <person name="Hensen N."/>
            <person name="Bonometti L."/>
            <person name="Westerberg I."/>
            <person name="Brannstrom I.O."/>
            <person name="Guillou S."/>
            <person name="Cros-Aarteil S."/>
            <person name="Calhoun S."/>
            <person name="Haridas S."/>
            <person name="Kuo A."/>
            <person name="Mondo S."/>
            <person name="Pangilinan J."/>
            <person name="Riley R."/>
            <person name="Labutti K."/>
            <person name="Andreopoulos B."/>
            <person name="Lipzen A."/>
            <person name="Chen C."/>
            <person name="Yanf M."/>
            <person name="Daum C."/>
            <person name="Ng V."/>
            <person name="Clum A."/>
            <person name="Ohm R."/>
            <person name="Martin F."/>
            <person name="Silar P."/>
            <person name="Natvig D."/>
            <person name="Lalanne C."/>
            <person name="Gautier V."/>
            <person name="Ament-Velasquez S.L."/>
            <person name="Kruys A."/>
            <person name="Hutchinson M.I."/>
            <person name="Powell A.J."/>
            <person name="Barry K."/>
            <person name="Miller A.N."/>
            <person name="Grigoriev I.V."/>
            <person name="Debuchy R."/>
            <person name="Gladieux P."/>
            <person name="Thoren M.H."/>
            <person name="Johannesson H."/>
        </authorList>
    </citation>
    <scope>NUCLEOTIDE SEQUENCE</scope>
    <source>
        <strain evidence="2">PSN309</strain>
    </source>
</reference>
<feature type="chain" id="PRO_5042999072" description="Secreted protein" evidence="1">
    <location>
        <begin position="19"/>
        <end position="141"/>
    </location>
</feature>
<gene>
    <name evidence="2" type="ORF">QBC35DRAFT_276298</name>
</gene>